<keyword evidence="2 4" id="KW-0808">Transferase</keyword>
<comment type="caution">
    <text evidence="5">The sequence shown here is derived from an EMBL/GenBank/DDBJ whole genome shotgun (WGS) entry which is preliminary data.</text>
</comment>
<reference evidence="5 6" key="2">
    <citation type="submission" date="2019-01" db="EMBL/GenBank/DDBJ databases">
        <title>Motilimonas pumilus sp. nov., isolated from the gut of sea cucumber (Apostichopus japonicus).</title>
        <authorList>
            <person name="Wang F.-Q."/>
            <person name="Ren L.-H."/>
            <person name="Lin Y.-W."/>
            <person name="Sun G.-H."/>
            <person name="Du Z.-J."/>
            <person name="Zhao J.-X."/>
            <person name="Liu X.-J."/>
            <person name="Liu L.-J."/>
        </authorList>
    </citation>
    <scope>NUCLEOTIDE SEQUENCE [LARGE SCALE GENOMIC DNA]</scope>
    <source>
        <strain evidence="5 6">PLHSC7-2</strain>
    </source>
</reference>
<dbReference type="EMBL" id="QZCH01000015">
    <property type="protein sequence ID" value="RJG42603.1"/>
    <property type="molecule type" value="Genomic_DNA"/>
</dbReference>
<keyword evidence="6" id="KW-1185">Reference proteome</keyword>
<dbReference type="NCBIfam" id="TIGR00045">
    <property type="entry name" value="glycerate kinase"/>
    <property type="match status" value="1"/>
</dbReference>
<evidence type="ECO:0000256" key="2">
    <source>
        <dbReference type="ARBA" id="ARBA00022679"/>
    </source>
</evidence>
<dbReference type="PIRSF" id="PIRSF006078">
    <property type="entry name" value="GlxK"/>
    <property type="match status" value="1"/>
</dbReference>
<keyword evidence="3 4" id="KW-0418">Kinase</keyword>
<reference evidence="5 6" key="1">
    <citation type="submission" date="2018-09" db="EMBL/GenBank/DDBJ databases">
        <authorList>
            <person name="Wang F."/>
        </authorList>
    </citation>
    <scope>NUCLEOTIDE SEQUENCE [LARGE SCALE GENOMIC DNA]</scope>
    <source>
        <strain evidence="5 6">PLHSC7-2</strain>
    </source>
</reference>
<comment type="similarity">
    <text evidence="1 4">Belongs to the glycerate kinase type-1 family.</text>
</comment>
<dbReference type="InterPro" id="IPR004381">
    <property type="entry name" value="Glycerate_kinase"/>
</dbReference>
<evidence type="ECO:0000256" key="4">
    <source>
        <dbReference type="PIRNR" id="PIRNR006078"/>
    </source>
</evidence>
<gene>
    <name evidence="5" type="ORF">D1Z90_12090</name>
</gene>
<dbReference type="Gene3D" id="3.40.50.10350">
    <property type="entry name" value="Glycerate kinase, domain 1"/>
    <property type="match status" value="1"/>
</dbReference>
<evidence type="ECO:0000313" key="6">
    <source>
        <dbReference type="Proteomes" id="UP000283255"/>
    </source>
</evidence>
<dbReference type="GO" id="GO:0008887">
    <property type="term" value="F:glycerate kinase activity"/>
    <property type="evidence" value="ECO:0007669"/>
    <property type="project" value="UniProtKB-UniRule"/>
</dbReference>
<evidence type="ECO:0000313" key="5">
    <source>
        <dbReference type="EMBL" id="RJG42603.1"/>
    </source>
</evidence>
<name>A0A418YDJ0_9GAMM</name>
<dbReference type="InterPro" id="IPR018193">
    <property type="entry name" value="Glyc_kinase_flavodox-like_fold"/>
</dbReference>
<dbReference type="Pfam" id="PF02595">
    <property type="entry name" value="Gly_kinase"/>
    <property type="match status" value="1"/>
</dbReference>
<sequence length="385" mass="39836">MKIVIAPDSFKHSLSALEAAQAMEQGFRYCFPDAEYHLLPLADGGEGTLTVLQQCLSGEEKSSVVLNAIGEPVTASWLWLPAHRQQAKATAYIELARAAGLAQLPLARRQPLVAHTYGCGQLIQAALEQGAEKIVLGLGGSASTDGGSGMLQALGAKLLDKQGQPLELGGGALSALASIDLSQLHARCSEVEMVLACDVSNPLLGPRGASQVFAPQKGASPQQIIQLESGLRQFAQVCADIAGLDKSNSPSFGAAGGSPLGLNMAFNVTIVSGIEMMLALLNAARVLQGADLVVTGEGQMDGQTLQGKAPWGITQLAQQQGIPVIAIAGAIGADIAPVYQHISAAFSCVPRVQPLTATLAQAKHNVMQTARNVASAIQLGSHFKA</sequence>
<organism evidence="5 6">
    <name type="scientific">Motilimonas pumila</name>
    <dbReference type="NCBI Taxonomy" id="2303987"/>
    <lineage>
        <taxon>Bacteria</taxon>
        <taxon>Pseudomonadati</taxon>
        <taxon>Pseudomonadota</taxon>
        <taxon>Gammaproteobacteria</taxon>
        <taxon>Alteromonadales</taxon>
        <taxon>Alteromonadales genera incertae sedis</taxon>
        <taxon>Motilimonas</taxon>
    </lineage>
</organism>
<dbReference type="InterPro" id="IPR036129">
    <property type="entry name" value="Glycerate_kinase_sf"/>
</dbReference>
<accession>A0A418YDJ0</accession>
<dbReference type="Gene3D" id="3.90.1510.10">
    <property type="entry name" value="Glycerate kinase, domain 2"/>
    <property type="match status" value="1"/>
</dbReference>
<evidence type="ECO:0000256" key="3">
    <source>
        <dbReference type="ARBA" id="ARBA00022777"/>
    </source>
</evidence>
<dbReference type="PANTHER" id="PTHR21599">
    <property type="entry name" value="GLYCERATE KINASE"/>
    <property type="match status" value="1"/>
</dbReference>
<proteinExistence type="inferred from homology"/>
<dbReference type="GO" id="GO:0031388">
    <property type="term" value="P:organic acid phosphorylation"/>
    <property type="evidence" value="ECO:0007669"/>
    <property type="project" value="UniProtKB-UniRule"/>
</dbReference>
<dbReference type="OrthoDB" id="9774290at2"/>
<dbReference type="AlphaFoldDB" id="A0A418YDJ0"/>
<dbReference type="PANTHER" id="PTHR21599:SF0">
    <property type="entry name" value="GLYCERATE KINASE"/>
    <property type="match status" value="1"/>
</dbReference>
<dbReference type="InterPro" id="IPR018197">
    <property type="entry name" value="Glycerate_kinase_RE-like"/>
</dbReference>
<protein>
    <submittedName>
        <fullName evidence="5">Glycerate kinase</fullName>
    </submittedName>
</protein>
<evidence type="ECO:0000256" key="1">
    <source>
        <dbReference type="ARBA" id="ARBA00006284"/>
    </source>
</evidence>
<dbReference type="SUPFAM" id="SSF110738">
    <property type="entry name" value="Glycerate kinase I"/>
    <property type="match status" value="1"/>
</dbReference>
<dbReference type="Proteomes" id="UP000283255">
    <property type="component" value="Unassembled WGS sequence"/>
</dbReference>